<proteinExistence type="predicted"/>
<dbReference type="EMBL" id="JBHSNO010000005">
    <property type="protein sequence ID" value="MFC5589466.1"/>
    <property type="molecule type" value="Genomic_DNA"/>
</dbReference>
<sequence length="109" mass="12337">MTKSDGKYPNKDDLEPKVPGVTNPDELPLADPSDSNTSDIFQKNAQEKAGVHIQSAYGANKPDTGYNSLKPGERFPYGDRKEYERQFNQLSHDKWNEVKPNEDPFKPRA</sequence>
<organism evidence="2 3">
    <name type="scientific">Sporosarcina soli</name>
    <dbReference type="NCBI Taxonomy" id="334736"/>
    <lineage>
        <taxon>Bacteria</taxon>
        <taxon>Bacillati</taxon>
        <taxon>Bacillota</taxon>
        <taxon>Bacilli</taxon>
        <taxon>Bacillales</taxon>
        <taxon>Caryophanaceae</taxon>
        <taxon>Sporosarcina</taxon>
    </lineage>
</organism>
<dbReference type="RefSeq" id="WP_381434183.1">
    <property type="nucleotide sequence ID" value="NZ_JBHSNO010000005.1"/>
</dbReference>
<feature type="region of interest" description="Disordered" evidence="1">
    <location>
        <begin position="1"/>
        <end position="109"/>
    </location>
</feature>
<gene>
    <name evidence="2" type="ORF">ACFPRA_11240</name>
</gene>
<dbReference type="Proteomes" id="UP001596109">
    <property type="component" value="Unassembled WGS sequence"/>
</dbReference>
<evidence type="ECO:0000313" key="2">
    <source>
        <dbReference type="EMBL" id="MFC5589466.1"/>
    </source>
</evidence>
<feature type="compositionally biased region" description="Basic and acidic residues" evidence="1">
    <location>
        <begin position="1"/>
        <end position="16"/>
    </location>
</feature>
<comment type="caution">
    <text evidence="2">The sequence shown here is derived from an EMBL/GenBank/DDBJ whole genome shotgun (WGS) entry which is preliminary data.</text>
</comment>
<accession>A0ABW0TJ06</accession>
<protein>
    <recommendedName>
        <fullName evidence="4">Cytosolic protein</fullName>
    </recommendedName>
</protein>
<evidence type="ECO:0000256" key="1">
    <source>
        <dbReference type="SAM" id="MobiDB-lite"/>
    </source>
</evidence>
<evidence type="ECO:0008006" key="4">
    <source>
        <dbReference type="Google" id="ProtNLM"/>
    </source>
</evidence>
<reference evidence="3" key="1">
    <citation type="journal article" date="2019" name="Int. J. Syst. Evol. Microbiol.">
        <title>The Global Catalogue of Microorganisms (GCM) 10K type strain sequencing project: providing services to taxonomists for standard genome sequencing and annotation.</title>
        <authorList>
            <consortium name="The Broad Institute Genomics Platform"/>
            <consortium name="The Broad Institute Genome Sequencing Center for Infectious Disease"/>
            <person name="Wu L."/>
            <person name="Ma J."/>
        </authorList>
    </citation>
    <scope>NUCLEOTIDE SEQUENCE [LARGE SCALE GENOMIC DNA]</scope>
    <source>
        <strain evidence="3">CGMCC 4.1434</strain>
    </source>
</reference>
<evidence type="ECO:0000313" key="3">
    <source>
        <dbReference type="Proteomes" id="UP001596109"/>
    </source>
</evidence>
<feature type="compositionally biased region" description="Polar residues" evidence="1">
    <location>
        <begin position="33"/>
        <end position="44"/>
    </location>
</feature>
<keyword evidence="3" id="KW-1185">Reference proteome</keyword>
<name>A0ABW0TJ06_9BACL</name>
<feature type="compositionally biased region" description="Basic and acidic residues" evidence="1">
    <location>
        <begin position="71"/>
        <end position="109"/>
    </location>
</feature>